<evidence type="ECO:0000313" key="2">
    <source>
        <dbReference type="EMBL" id="MDQ7916096.1"/>
    </source>
</evidence>
<comment type="caution">
    <text evidence="2">The sequence shown here is derived from an EMBL/GenBank/DDBJ whole genome shotgun (WGS) entry which is preliminary data.</text>
</comment>
<name>A0ABU0ZXC6_9FLAO</name>
<dbReference type="SUPFAM" id="SSF53448">
    <property type="entry name" value="Nucleotide-diphospho-sugar transferases"/>
    <property type="match status" value="1"/>
</dbReference>
<dbReference type="PANTHER" id="PTHR22916:SF3">
    <property type="entry name" value="UDP-GLCNAC:BETAGAL BETA-1,3-N-ACETYLGLUCOSAMINYLTRANSFERASE-LIKE PROTEIN 1"/>
    <property type="match status" value="1"/>
</dbReference>
<dbReference type="EC" id="2.4.-.-" evidence="2"/>
<sequence>MPRFSVIVPLFNKENYIKETLESVLQQTYTDFEIIIVDDGSTDKSAAIAKEFQNDRIKYFYQENLGASQARNKAIMLASGEYLALLDADDLWYPNHLQVIKRLILNFPNEKIFATGIHIQDRYGAHAAKYDLVKPGEQVLDFFKNSLAAPILSGSTTVFHHSIPKEIGYFDKEILSNQDTDYWIRIGLKHNIVFTPSPTATYVYAPESLSNASFDFNRKTDFSKFDHIAINHPDLARFISYNRLAAYLNCVLVKDKKNAQFLKNKINKKYLNKLQRWTLHLPSAALKFLVILKEKLKRIGLRPVLFKK</sequence>
<dbReference type="RefSeq" id="WP_308862704.1">
    <property type="nucleotide sequence ID" value="NZ_JAVHUL010000001.1"/>
</dbReference>
<feature type="domain" description="Glycosyltransferase 2-like" evidence="1">
    <location>
        <begin position="5"/>
        <end position="109"/>
    </location>
</feature>
<dbReference type="GO" id="GO:0016757">
    <property type="term" value="F:glycosyltransferase activity"/>
    <property type="evidence" value="ECO:0007669"/>
    <property type="project" value="UniProtKB-KW"/>
</dbReference>
<protein>
    <submittedName>
        <fullName evidence="2">Glycosyltransferase</fullName>
        <ecNumber evidence="2">2.4.-.-</ecNumber>
    </submittedName>
</protein>
<organism evidence="2 3">
    <name type="scientific">Mesonia profundi</name>
    <dbReference type="NCBI Taxonomy" id="3070998"/>
    <lineage>
        <taxon>Bacteria</taxon>
        <taxon>Pseudomonadati</taxon>
        <taxon>Bacteroidota</taxon>
        <taxon>Flavobacteriia</taxon>
        <taxon>Flavobacteriales</taxon>
        <taxon>Flavobacteriaceae</taxon>
        <taxon>Mesonia</taxon>
    </lineage>
</organism>
<gene>
    <name evidence="2" type="ORF">RBU60_00775</name>
</gene>
<proteinExistence type="predicted"/>
<dbReference type="InterPro" id="IPR029044">
    <property type="entry name" value="Nucleotide-diphossugar_trans"/>
</dbReference>
<evidence type="ECO:0000313" key="3">
    <source>
        <dbReference type="Proteomes" id="UP001230915"/>
    </source>
</evidence>
<dbReference type="PANTHER" id="PTHR22916">
    <property type="entry name" value="GLYCOSYLTRANSFERASE"/>
    <property type="match status" value="1"/>
</dbReference>
<accession>A0ABU0ZXC6</accession>
<dbReference type="Pfam" id="PF00535">
    <property type="entry name" value="Glycos_transf_2"/>
    <property type="match status" value="1"/>
</dbReference>
<dbReference type="Gene3D" id="3.90.550.10">
    <property type="entry name" value="Spore Coat Polysaccharide Biosynthesis Protein SpsA, Chain A"/>
    <property type="match status" value="1"/>
</dbReference>
<dbReference type="CDD" id="cd00761">
    <property type="entry name" value="Glyco_tranf_GTA_type"/>
    <property type="match status" value="1"/>
</dbReference>
<keyword evidence="2" id="KW-0328">Glycosyltransferase</keyword>
<keyword evidence="3" id="KW-1185">Reference proteome</keyword>
<evidence type="ECO:0000259" key="1">
    <source>
        <dbReference type="Pfam" id="PF00535"/>
    </source>
</evidence>
<dbReference type="EMBL" id="JAVHUL010000001">
    <property type="protein sequence ID" value="MDQ7916096.1"/>
    <property type="molecule type" value="Genomic_DNA"/>
</dbReference>
<keyword evidence="2" id="KW-0808">Transferase</keyword>
<reference evidence="2 3" key="1">
    <citation type="submission" date="2023-08" db="EMBL/GenBank/DDBJ databases">
        <title>Mesonia sp. MT50, isolated from deep-sea sediment of the Mariana Trench.</title>
        <authorList>
            <person name="Fu H."/>
        </authorList>
    </citation>
    <scope>NUCLEOTIDE SEQUENCE [LARGE SCALE GENOMIC DNA]</scope>
    <source>
        <strain evidence="2 3">MT50</strain>
    </source>
</reference>
<dbReference type="Proteomes" id="UP001230915">
    <property type="component" value="Unassembled WGS sequence"/>
</dbReference>
<dbReference type="InterPro" id="IPR001173">
    <property type="entry name" value="Glyco_trans_2-like"/>
</dbReference>